<protein>
    <submittedName>
        <fullName evidence="1">Uncharacterized protein</fullName>
    </submittedName>
</protein>
<dbReference type="EMBL" id="CP033367">
    <property type="protein sequence ID" value="QKD00893.1"/>
    <property type="molecule type" value="Genomic_DNA"/>
</dbReference>
<sequence>MVWVGDFALSLMSNFVSSGLSRSFSRIERRVATRNSIQKALSKDSSNPKVKLARKALDVLSTVVGNDYNDSLISLFNRLIIEGFAEQLIEYVLSPVTQYTEIKILFRTRYETELKKLSIDGDGLFEALVKASEHVALSAFHDPHLVKLLAGYAKQNNERLASISKNISDLLSSSVPRNYDENAITGRIAKGMMASNRDIAVETNRRRKRFAIDKVFVKSRLSPQLKTTQTGLIYTVNFQ</sequence>
<name>A0A6M7WJE6_RHILI</name>
<dbReference type="Proteomes" id="UP000503017">
    <property type="component" value="Chromosome"/>
</dbReference>
<accession>A0A6M7WJE6</accession>
<dbReference type="AlphaFoldDB" id="A0A6M7WJE6"/>
<reference evidence="1 2" key="1">
    <citation type="submission" date="2018-10" db="EMBL/GenBank/DDBJ databases">
        <authorList>
            <person name="Perry B.J."/>
            <person name="Sullivan J.T."/>
            <person name="Murphy R.J.T."/>
            <person name="Ramsay J.P."/>
            <person name="Ronson C.W."/>
        </authorList>
    </citation>
    <scope>NUCLEOTIDE SEQUENCE [LARGE SCALE GENOMIC DNA]</scope>
    <source>
        <strain evidence="1 2">R88b</strain>
    </source>
</reference>
<evidence type="ECO:0000313" key="1">
    <source>
        <dbReference type="EMBL" id="QKD00893.1"/>
    </source>
</evidence>
<dbReference type="RefSeq" id="WP_027032101.1">
    <property type="nucleotide sequence ID" value="NZ_CP033367.1"/>
</dbReference>
<organism evidence="1 2">
    <name type="scientific">Mesorhizobium loti R88b</name>
    <dbReference type="NCBI Taxonomy" id="935548"/>
    <lineage>
        <taxon>Bacteria</taxon>
        <taxon>Pseudomonadati</taxon>
        <taxon>Pseudomonadota</taxon>
        <taxon>Alphaproteobacteria</taxon>
        <taxon>Hyphomicrobiales</taxon>
        <taxon>Phyllobacteriaceae</taxon>
        <taxon>Mesorhizobium</taxon>
    </lineage>
</organism>
<evidence type="ECO:0000313" key="2">
    <source>
        <dbReference type="Proteomes" id="UP000503017"/>
    </source>
</evidence>
<gene>
    <name evidence="1" type="ORF">EB235_04790</name>
</gene>
<proteinExistence type="predicted"/>